<feature type="region of interest" description="Disordered" evidence="7">
    <location>
        <begin position="1"/>
        <end position="66"/>
    </location>
</feature>
<keyword evidence="5" id="KW-0687">Ribonucleoprotein</keyword>
<accession>A0A1B8AMW3</accession>
<dbReference type="Pfam" id="PF05046">
    <property type="entry name" value="Img2"/>
    <property type="match status" value="1"/>
</dbReference>
<dbReference type="GO" id="GO:0006412">
    <property type="term" value="P:translation"/>
    <property type="evidence" value="ECO:0007669"/>
    <property type="project" value="InterPro"/>
</dbReference>
<evidence type="ECO:0000313" key="8">
    <source>
        <dbReference type="EMBL" id="OBS21865.1"/>
    </source>
</evidence>
<keyword evidence="3" id="KW-0689">Ribosomal protein</keyword>
<dbReference type="PANTHER" id="PTHR13477">
    <property type="entry name" value="MITOCHONDRIAL 39S RIBOSOMAL PROTEIN L49"/>
    <property type="match status" value="1"/>
</dbReference>
<evidence type="ECO:0000313" key="9">
    <source>
        <dbReference type="Proteomes" id="UP000091967"/>
    </source>
</evidence>
<comment type="subcellular location">
    <subcellularLocation>
        <location evidence="1">Mitochondrion</location>
    </subcellularLocation>
</comment>
<evidence type="ECO:0000256" key="1">
    <source>
        <dbReference type="ARBA" id="ARBA00004173"/>
    </source>
</evidence>
<evidence type="ECO:0000256" key="7">
    <source>
        <dbReference type="SAM" id="MobiDB-lite"/>
    </source>
</evidence>
<dbReference type="GO" id="GO:0003735">
    <property type="term" value="F:structural constituent of ribosome"/>
    <property type="evidence" value="ECO:0007669"/>
    <property type="project" value="InterPro"/>
</dbReference>
<evidence type="ECO:0000256" key="4">
    <source>
        <dbReference type="ARBA" id="ARBA00023128"/>
    </source>
</evidence>
<proteinExistence type="inferred from homology"/>
<dbReference type="AlphaFoldDB" id="A0A1B8AMW3"/>
<evidence type="ECO:0000256" key="3">
    <source>
        <dbReference type="ARBA" id="ARBA00022980"/>
    </source>
</evidence>
<gene>
    <name evidence="8" type="ORF">FPOA_08201</name>
</gene>
<feature type="compositionally biased region" description="Polar residues" evidence="7">
    <location>
        <begin position="8"/>
        <end position="33"/>
    </location>
</feature>
<name>A0A1B8AMW3_FUSPO</name>
<dbReference type="Proteomes" id="UP000091967">
    <property type="component" value="Unassembled WGS sequence"/>
</dbReference>
<dbReference type="InterPro" id="IPR007740">
    <property type="entry name" value="Ribosomal_mL49"/>
</dbReference>
<dbReference type="STRING" id="36050.A0A1B8AMW3"/>
<comment type="caution">
    <text evidence="8">The sequence shown here is derived from an EMBL/GenBank/DDBJ whole genome shotgun (WGS) entry which is preliminary data.</text>
</comment>
<dbReference type="EMBL" id="LYXU01000003">
    <property type="protein sequence ID" value="OBS21865.1"/>
    <property type="molecule type" value="Genomic_DNA"/>
</dbReference>
<keyword evidence="4" id="KW-0496">Mitochondrion</keyword>
<dbReference type="GO" id="GO:0005762">
    <property type="term" value="C:mitochondrial large ribosomal subunit"/>
    <property type="evidence" value="ECO:0007669"/>
    <property type="project" value="TreeGrafter"/>
</dbReference>
<evidence type="ECO:0000256" key="6">
    <source>
        <dbReference type="ARBA" id="ARBA00035191"/>
    </source>
</evidence>
<dbReference type="Gene3D" id="3.30.780.10">
    <property type="entry name" value="SUI1-like domain"/>
    <property type="match status" value="1"/>
</dbReference>
<organism evidence="8 9">
    <name type="scientific">Fusarium poae</name>
    <dbReference type="NCBI Taxonomy" id="36050"/>
    <lineage>
        <taxon>Eukaryota</taxon>
        <taxon>Fungi</taxon>
        <taxon>Dikarya</taxon>
        <taxon>Ascomycota</taxon>
        <taxon>Pezizomycotina</taxon>
        <taxon>Sordariomycetes</taxon>
        <taxon>Hypocreomycetidae</taxon>
        <taxon>Hypocreales</taxon>
        <taxon>Nectriaceae</taxon>
        <taxon>Fusarium</taxon>
    </lineage>
</organism>
<protein>
    <recommendedName>
        <fullName evidence="6">Large ribosomal subunit protein mL49</fullName>
    </recommendedName>
</protein>
<comment type="similarity">
    <text evidence="2">Belongs to the mitochondrion-specific ribosomal protein mL49 family.</text>
</comment>
<sequence length="173" mass="19805">MRSLVSRALSTGRQAFSQQPVSFTQRASITTVRTAPARSPTFKKHVSYKPNPADQPSNPNRKNKIPYQARPLEQPTVPLPSKDRKRIAANLQYIIKRTPYTQLPVYRKWMSGGNRCIVIIKKVKGDQLKMVKDLSEDLQIKAEDIRINPVTQHIEIKGDMYAQTMKWLLDTGF</sequence>
<keyword evidence="9" id="KW-1185">Reference proteome</keyword>
<dbReference type="PANTHER" id="PTHR13477:SF0">
    <property type="entry name" value="LARGE RIBOSOMAL SUBUNIT PROTEIN ML49"/>
    <property type="match status" value="1"/>
</dbReference>
<reference evidence="8 9" key="1">
    <citation type="submission" date="2016-06" db="EMBL/GenBank/DDBJ databases">
        <title>Living apart together: crosstalk between the core and supernumerary genomes in a fungal plant pathogen.</title>
        <authorList>
            <person name="Vanheule A."/>
            <person name="Audenaert K."/>
            <person name="Warris S."/>
            <person name="Van De Geest H."/>
            <person name="Schijlen E."/>
            <person name="Hofte M."/>
            <person name="De Saeger S."/>
            <person name="Haesaert G."/>
            <person name="Waalwijk C."/>
            <person name="Van Der Lee T."/>
        </authorList>
    </citation>
    <scope>NUCLEOTIDE SEQUENCE [LARGE SCALE GENOMIC DNA]</scope>
    <source>
        <strain evidence="8 9">2516</strain>
    </source>
</reference>
<evidence type="ECO:0000256" key="2">
    <source>
        <dbReference type="ARBA" id="ARBA00005677"/>
    </source>
</evidence>
<evidence type="ECO:0000256" key="5">
    <source>
        <dbReference type="ARBA" id="ARBA00023274"/>
    </source>
</evidence>
<dbReference type="OMA" id="YRRWQSG"/>